<dbReference type="EnsemblPlants" id="Pp3c3_16290V3.1">
    <property type="protein sequence ID" value="Pp3c3_16290V3.1"/>
    <property type="gene ID" value="Pp3c3_16290"/>
</dbReference>
<evidence type="ECO:0000256" key="1">
    <source>
        <dbReference type="SAM" id="Phobius"/>
    </source>
</evidence>
<keyword evidence="1" id="KW-0472">Membrane</keyword>
<dbReference type="Gramene" id="Pp3c3_16290V3.5">
    <property type="protein sequence ID" value="Pp3c3_16290V3.5"/>
    <property type="gene ID" value="Pp3c3_16290"/>
</dbReference>
<organism evidence="2">
    <name type="scientific">Physcomitrium patens</name>
    <name type="common">Spreading-leaved earth moss</name>
    <name type="synonym">Physcomitrella patens</name>
    <dbReference type="NCBI Taxonomy" id="3218"/>
    <lineage>
        <taxon>Eukaryota</taxon>
        <taxon>Viridiplantae</taxon>
        <taxon>Streptophyta</taxon>
        <taxon>Embryophyta</taxon>
        <taxon>Bryophyta</taxon>
        <taxon>Bryophytina</taxon>
        <taxon>Bryopsida</taxon>
        <taxon>Funariidae</taxon>
        <taxon>Funariales</taxon>
        <taxon>Funariaceae</taxon>
        <taxon>Physcomitrium</taxon>
    </lineage>
</organism>
<dbReference type="Gramene" id="Pp3c3_16290V3.1">
    <property type="protein sequence ID" value="Pp3c3_16290V3.1"/>
    <property type="gene ID" value="Pp3c3_16290"/>
</dbReference>
<dbReference type="STRING" id="3218.A0A2K1KUP3"/>
<dbReference type="PaxDb" id="3218-PP1S25_296V6.3"/>
<dbReference type="EnsemblPlants" id="Pp3c3_16290V3.4">
    <property type="protein sequence ID" value="Pp3c3_16290V3.4"/>
    <property type="gene ID" value="Pp3c3_16290"/>
</dbReference>
<dbReference type="EnsemblPlants" id="Pp3c3_16290V3.3">
    <property type="protein sequence ID" value="Pp3c3_16290V3.3"/>
    <property type="gene ID" value="Pp3c3_16290"/>
</dbReference>
<dbReference type="RefSeq" id="XP_024370859.1">
    <property type="nucleotide sequence ID" value="XM_024515091.2"/>
</dbReference>
<dbReference type="Gene3D" id="3.90.1720.10">
    <property type="entry name" value="endopeptidase domain like (from Nostoc punctiforme)"/>
    <property type="match status" value="1"/>
</dbReference>
<dbReference type="RefSeq" id="XP_073389056.1">
    <property type="nucleotide sequence ID" value="XM_073532955.1"/>
</dbReference>
<dbReference type="EnsemblPlants" id="Pp3c3_16290V3.2">
    <property type="protein sequence ID" value="Pp3c3_16290V3.2"/>
    <property type="gene ID" value="Pp3c3_16290"/>
</dbReference>
<reference evidence="2 4" key="2">
    <citation type="journal article" date="2018" name="Plant J.">
        <title>The Physcomitrella patens chromosome-scale assembly reveals moss genome structure and evolution.</title>
        <authorList>
            <person name="Lang D."/>
            <person name="Ullrich K.K."/>
            <person name="Murat F."/>
            <person name="Fuchs J."/>
            <person name="Jenkins J."/>
            <person name="Haas F.B."/>
            <person name="Piednoel M."/>
            <person name="Gundlach H."/>
            <person name="Van Bel M."/>
            <person name="Meyberg R."/>
            <person name="Vives C."/>
            <person name="Morata J."/>
            <person name="Symeonidi A."/>
            <person name="Hiss M."/>
            <person name="Muchero W."/>
            <person name="Kamisugi Y."/>
            <person name="Saleh O."/>
            <person name="Blanc G."/>
            <person name="Decker E.L."/>
            <person name="van Gessel N."/>
            <person name="Grimwood J."/>
            <person name="Hayes R.D."/>
            <person name="Graham S.W."/>
            <person name="Gunter L.E."/>
            <person name="McDaniel S.F."/>
            <person name="Hoernstein S.N.W."/>
            <person name="Larsson A."/>
            <person name="Li F.W."/>
            <person name="Perroud P.F."/>
            <person name="Phillips J."/>
            <person name="Ranjan P."/>
            <person name="Rokshar D.S."/>
            <person name="Rothfels C.J."/>
            <person name="Schneider L."/>
            <person name="Shu S."/>
            <person name="Stevenson D.W."/>
            <person name="Thummler F."/>
            <person name="Tillich M."/>
            <person name="Villarreal Aguilar J.C."/>
            <person name="Widiez T."/>
            <person name="Wong G.K."/>
            <person name="Wymore A."/>
            <person name="Zhang Y."/>
            <person name="Zimmer A.D."/>
            <person name="Quatrano R.S."/>
            <person name="Mayer K.F.X."/>
            <person name="Goodstein D."/>
            <person name="Casacuberta J.M."/>
            <person name="Vandepoele K."/>
            <person name="Reski R."/>
            <person name="Cuming A.C."/>
            <person name="Tuskan G.A."/>
            <person name="Maumus F."/>
            <person name="Salse J."/>
            <person name="Schmutz J."/>
            <person name="Rensing S.A."/>
        </authorList>
    </citation>
    <scope>NUCLEOTIDE SEQUENCE [LARGE SCALE GENOMIC DNA]</scope>
    <source>
        <strain evidence="3 4">cv. Gransden 2004</strain>
    </source>
</reference>
<dbReference type="Gramene" id="Pp3c3_16290V3.3">
    <property type="protein sequence ID" value="Pp3c3_16290V3.3"/>
    <property type="gene ID" value="Pp3c3_16290"/>
</dbReference>
<evidence type="ECO:0000313" key="4">
    <source>
        <dbReference type="Proteomes" id="UP000006727"/>
    </source>
</evidence>
<dbReference type="AlphaFoldDB" id="A0A2K1KUP3"/>
<dbReference type="InterPro" id="IPR008496">
    <property type="entry name" value="TMEM222/RTE1"/>
</dbReference>
<dbReference type="Gramene" id="Pp3c3_16290V3.4">
    <property type="protein sequence ID" value="Pp3c3_16290V3.4"/>
    <property type="gene ID" value="Pp3c3_16290"/>
</dbReference>
<reference evidence="3" key="3">
    <citation type="submission" date="2020-12" db="UniProtKB">
        <authorList>
            <consortium name="EnsemblPlants"/>
        </authorList>
    </citation>
    <scope>IDENTIFICATION</scope>
</reference>
<dbReference type="GO" id="GO:0009723">
    <property type="term" value="P:response to ethylene"/>
    <property type="evidence" value="ECO:0000318"/>
    <property type="project" value="GO_Central"/>
</dbReference>
<dbReference type="PANTHER" id="PTHR20921">
    <property type="entry name" value="TRANSMEMBRANE PROTEIN 222"/>
    <property type="match status" value="1"/>
</dbReference>
<reference evidence="2 4" key="1">
    <citation type="journal article" date="2008" name="Science">
        <title>The Physcomitrella genome reveals evolutionary insights into the conquest of land by plants.</title>
        <authorList>
            <person name="Rensing S."/>
            <person name="Lang D."/>
            <person name="Zimmer A."/>
            <person name="Terry A."/>
            <person name="Salamov A."/>
            <person name="Shapiro H."/>
            <person name="Nishiyama T."/>
            <person name="Perroud P.-F."/>
            <person name="Lindquist E."/>
            <person name="Kamisugi Y."/>
            <person name="Tanahashi T."/>
            <person name="Sakakibara K."/>
            <person name="Fujita T."/>
            <person name="Oishi K."/>
            <person name="Shin-I T."/>
            <person name="Kuroki Y."/>
            <person name="Toyoda A."/>
            <person name="Suzuki Y."/>
            <person name="Hashimoto A."/>
            <person name="Yamaguchi K."/>
            <person name="Sugano A."/>
            <person name="Kohara Y."/>
            <person name="Fujiyama A."/>
            <person name="Anterola A."/>
            <person name="Aoki S."/>
            <person name="Ashton N."/>
            <person name="Barbazuk W.B."/>
            <person name="Barker E."/>
            <person name="Bennetzen J."/>
            <person name="Bezanilla M."/>
            <person name="Blankenship R."/>
            <person name="Cho S.H."/>
            <person name="Dutcher S."/>
            <person name="Estelle M."/>
            <person name="Fawcett J.A."/>
            <person name="Gundlach H."/>
            <person name="Hanada K."/>
            <person name="Heyl A."/>
            <person name="Hicks K.A."/>
            <person name="Hugh J."/>
            <person name="Lohr M."/>
            <person name="Mayer K."/>
            <person name="Melkozernov A."/>
            <person name="Murata T."/>
            <person name="Nelson D."/>
            <person name="Pils B."/>
            <person name="Prigge M."/>
            <person name="Reiss B."/>
            <person name="Renner T."/>
            <person name="Rombauts S."/>
            <person name="Rushton P."/>
            <person name="Sanderfoot A."/>
            <person name="Schween G."/>
            <person name="Shiu S.-H."/>
            <person name="Stueber K."/>
            <person name="Theodoulou F.L."/>
            <person name="Tu H."/>
            <person name="Van de Peer Y."/>
            <person name="Verrier P.J."/>
            <person name="Waters E."/>
            <person name="Wood A."/>
            <person name="Yang L."/>
            <person name="Cove D."/>
            <person name="Cuming A."/>
            <person name="Hasebe M."/>
            <person name="Lucas S."/>
            <person name="Mishler D.B."/>
            <person name="Reski R."/>
            <person name="Grigoriev I."/>
            <person name="Quatrano R.S."/>
            <person name="Boore J.L."/>
        </authorList>
    </citation>
    <scope>NUCLEOTIDE SEQUENCE [LARGE SCALE GENOMIC DNA]</scope>
    <source>
        <strain evidence="3 4">cv. Gransden 2004</strain>
    </source>
</reference>
<dbReference type="Proteomes" id="UP000006727">
    <property type="component" value="Chromosome 3"/>
</dbReference>
<dbReference type="KEGG" id="ppp:112280080"/>
<sequence>MSSAAAMDFAGVEFTLSGQYKAMLEPRHSSENNLIQPVSERHEEGYQVEGIEKYFRIQNVRKPPSLVRDEVRRRSPLRPVVRRWNHPVQPLDVKNGKFPYCLVWVPLPIVAWLVPFVGHVGICREDGVILDFAGNINIDNLAFGSCAKYVRLSRHKCCFPHPRFGHTCKIADKHATAGMAYSWDDAVSRSVQVFGRKSYNFFTCNCHSFVANCMNRMAYGGHSNWNLVDVLLLALVQGEFVDFTGFLRAYVPFFAIMTFGLFMAGWAFFFFWAGFATLLLGWFTYGTYAFGGYIDC</sequence>
<name>A0A2K1KUP3_PHYPA</name>
<dbReference type="Pfam" id="PF05608">
    <property type="entry name" value="RTE1"/>
    <property type="match status" value="1"/>
</dbReference>
<dbReference type="OrthoDB" id="267284at2759"/>
<dbReference type="PANTHER" id="PTHR20921:SF0">
    <property type="entry name" value="TRANSMEMBRANE PROTEIN 222"/>
    <property type="match status" value="1"/>
</dbReference>
<dbReference type="GO" id="GO:0005783">
    <property type="term" value="C:endoplasmic reticulum"/>
    <property type="evidence" value="ECO:0000318"/>
    <property type="project" value="GO_Central"/>
</dbReference>
<dbReference type="RefSeq" id="XP_024370860.1">
    <property type="nucleotide sequence ID" value="XM_024515092.2"/>
</dbReference>
<dbReference type="RefSeq" id="XP_024370858.1">
    <property type="nucleotide sequence ID" value="XM_024515090.2"/>
</dbReference>
<proteinExistence type="predicted"/>
<dbReference type="EMBL" id="ABEU02000003">
    <property type="protein sequence ID" value="PNR57513.1"/>
    <property type="molecule type" value="Genomic_DNA"/>
</dbReference>
<dbReference type="Gramene" id="Pp3c3_16290V3.2">
    <property type="protein sequence ID" value="Pp3c3_16290V3.2"/>
    <property type="gene ID" value="Pp3c3_16290"/>
</dbReference>
<keyword evidence="4" id="KW-1185">Reference proteome</keyword>
<dbReference type="OMA" id="GKMKQFH"/>
<feature type="transmembrane region" description="Helical" evidence="1">
    <location>
        <begin position="253"/>
        <end position="283"/>
    </location>
</feature>
<dbReference type="GeneID" id="112280080"/>
<evidence type="ECO:0000313" key="3">
    <source>
        <dbReference type="EnsemblPlants" id="Pp3c3_16290V3.1"/>
    </source>
</evidence>
<keyword evidence="1" id="KW-1133">Transmembrane helix</keyword>
<keyword evidence="1" id="KW-0812">Transmembrane</keyword>
<protein>
    <submittedName>
        <fullName evidence="2 3">Uncharacterized protein</fullName>
    </submittedName>
</protein>
<dbReference type="FunCoup" id="A0A2K1KUP3">
    <property type="interactions" value="2846"/>
</dbReference>
<dbReference type="EnsemblPlants" id="Pp3c3_16290V3.5">
    <property type="protein sequence ID" value="Pp3c3_16290V3.5"/>
    <property type="gene ID" value="Pp3c3_16290"/>
</dbReference>
<accession>A0A2K1KUP3</accession>
<dbReference type="RefSeq" id="XP_024370861.1">
    <property type="nucleotide sequence ID" value="XM_024515093.2"/>
</dbReference>
<dbReference type="GO" id="GO:0005794">
    <property type="term" value="C:Golgi apparatus"/>
    <property type="evidence" value="ECO:0000318"/>
    <property type="project" value="GO_Central"/>
</dbReference>
<evidence type="ECO:0000313" key="2">
    <source>
        <dbReference type="EMBL" id="PNR57513.1"/>
    </source>
</evidence>
<dbReference type="RefSeq" id="XP_024370857.1">
    <property type="nucleotide sequence ID" value="XM_024515089.2"/>
</dbReference>
<dbReference type="GO" id="GO:0010104">
    <property type="term" value="P:regulation of ethylene-activated signaling pathway"/>
    <property type="evidence" value="ECO:0000318"/>
    <property type="project" value="GO_Central"/>
</dbReference>
<gene>
    <name evidence="3" type="primary">LOC112280080</name>
    <name evidence="2" type="ORF">PHYPA_004507</name>
</gene>